<name>A0A0K1LLT4_9CAUD</name>
<evidence type="ECO:0000313" key="3">
    <source>
        <dbReference type="Proteomes" id="UP000225322"/>
    </source>
</evidence>
<gene>
    <name evidence="2" type="ORF">CPT_Sansa57</name>
</gene>
<dbReference type="Proteomes" id="UP000225322">
    <property type="component" value="Segment"/>
</dbReference>
<accession>A0A0K1LLT4</accession>
<evidence type="ECO:0000313" key="2">
    <source>
        <dbReference type="EMBL" id="AKU43461.1"/>
    </source>
</evidence>
<proteinExistence type="predicted"/>
<reference evidence="2 3" key="1">
    <citation type="journal article" date="2015" name="Genome Announc.">
        <title>Complete Genome Sequence of Caulobacter crescentus Siphophage Sansa.</title>
        <authorList>
            <person name="Vara L."/>
            <person name="Kane A.A."/>
            <person name="Cahill J.L."/>
            <person name="Rasche E.S."/>
            <person name="Kuty Everett G.F."/>
        </authorList>
    </citation>
    <scope>NUCLEOTIDE SEQUENCE [LARGE SCALE GENOMIC DNA]</scope>
</reference>
<keyword evidence="3" id="KW-1185">Reference proteome</keyword>
<dbReference type="Pfam" id="PF14216">
    <property type="entry name" value="DUF4326"/>
    <property type="match status" value="1"/>
</dbReference>
<dbReference type="EMBL" id="KT001913">
    <property type="protein sequence ID" value="AKU43461.1"/>
    <property type="molecule type" value="Genomic_DNA"/>
</dbReference>
<organism evidence="2 3">
    <name type="scientific">Caulobacter phage Sansa</name>
    <dbReference type="NCBI Taxonomy" id="1675600"/>
    <lineage>
        <taxon>Viruses</taxon>
        <taxon>Duplodnaviria</taxon>
        <taxon>Heunggongvirae</taxon>
        <taxon>Uroviricota</taxon>
        <taxon>Caudoviricetes</taxon>
        <taxon>Sansavirus</taxon>
        <taxon>Sansavirus sansa</taxon>
        <taxon>Caulobacter virus Sansa</taxon>
    </lineage>
</organism>
<sequence>MPPNSVRCTRPGPFGNPFVYDPKAGITVTNLVAGKWSSRPQVKADVVRSFETHVLRDNPTLYRRICEELPGKDLGCFCREDDPDCHVEVLLRLANPKGEAHG</sequence>
<feature type="domain" description="DUF4326" evidence="1">
    <location>
        <begin position="1"/>
        <end position="91"/>
    </location>
</feature>
<dbReference type="InterPro" id="IPR025475">
    <property type="entry name" value="DUF4326"/>
</dbReference>
<protein>
    <recommendedName>
        <fullName evidence="1">DUF4326 domain-containing protein</fullName>
    </recommendedName>
</protein>
<evidence type="ECO:0000259" key="1">
    <source>
        <dbReference type="Pfam" id="PF14216"/>
    </source>
</evidence>